<dbReference type="InterPro" id="IPR054293">
    <property type="entry name" value="DUF7029"/>
</dbReference>
<name>A0A2J5HV54_9EURO</name>
<protein>
    <submittedName>
        <fullName evidence="5">Uncharacterized protein</fullName>
    </submittedName>
</protein>
<feature type="domain" description="DUF7223" evidence="4">
    <location>
        <begin position="209"/>
        <end position="464"/>
    </location>
</feature>
<feature type="region of interest" description="Disordered" evidence="1">
    <location>
        <begin position="498"/>
        <end position="540"/>
    </location>
</feature>
<evidence type="ECO:0000313" key="6">
    <source>
        <dbReference type="Proteomes" id="UP000235023"/>
    </source>
</evidence>
<dbReference type="Pfam" id="PF23865">
    <property type="entry name" value="DUF7223"/>
    <property type="match status" value="1"/>
</dbReference>
<evidence type="ECO:0000313" key="5">
    <source>
        <dbReference type="EMBL" id="PLN81083.1"/>
    </source>
</evidence>
<reference evidence="6" key="1">
    <citation type="submission" date="2017-12" db="EMBL/GenBank/DDBJ databases">
        <authorList>
            <consortium name="DOE Joint Genome Institute"/>
            <person name="Mondo S.J."/>
            <person name="Kjaerbolling I."/>
            <person name="Vesth T.C."/>
            <person name="Frisvad J.C."/>
            <person name="Nybo J.L."/>
            <person name="Theobald S."/>
            <person name="Kuo A."/>
            <person name="Bowyer P."/>
            <person name="Matsuda Y."/>
            <person name="Lyhne E.K."/>
            <person name="Kogle M.E."/>
            <person name="Clum A."/>
            <person name="Lipzen A."/>
            <person name="Salamov A."/>
            <person name="Ngan C.Y."/>
            <person name="Daum C."/>
            <person name="Chiniquy J."/>
            <person name="Barry K."/>
            <person name="LaButti K."/>
            <person name="Haridas S."/>
            <person name="Simmons B.A."/>
            <person name="Magnuson J.K."/>
            <person name="Mortensen U.H."/>
            <person name="Larsen T.O."/>
            <person name="Grigoriev I.V."/>
            <person name="Baker S.E."/>
            <person name="Andersen M.R."/>
            <person name="Nordberg H.P."/>
            <person name="Cantor M.N."/>
            <person name="Hua S.X."/>
        </authorList>
    </citation>
    <scope>NUCLEOTIDE SEQUENCE [LARGE SCALE GENOMIC DNA]</scope>
    <source>
        <strain evidence="6">IBT 19404</strain>
    </source>
</reference>
<evidence type="ECO:0000256" key="1">
    <source>
        <dbReference type="SAM" id="MobiDB-lite"/>
    </source>
</evidence>
<sequence length="843" mass="93106">MSRFLLSFAILWLVNIVSAVPNDLIDLHPVPRHLWDTAAFAKRDDAAGSVALQDHGEFMWASGKDANTMVTAVSMVVYSKQDEKILDLDKIAMVLESVTCGEKMALKFKNKLFYAAAKIAWNWVNFNDQRSFVVIANWEGCGDPKARDPWVVSNAAFDDKTATVTLDSVKSTWQKISNSYTMDFGDIMLGDSSKDKRWLDFDLSKAFTVDLSSQFPSEIANWTLNTPYVDAHLAITCDDCGTEGTVKFSGHIEGSVFGGLDKLEVSATPHGVSAHVGVSLDFHGDVDFEGLPAPGDEFTLLELPLPSGWRVPGVLTFGPNVKINAGYTVERIIGDAHVSTGITASIPDDSIAKVDLASKKKVDISGWKPEIEADPLEASVQIDATAHLYTEVAVAASIEVLDENGVNVEIGIKVPDITVTASAGYNVEGFCKAEPEKPFGVKLDAKLGASLGLQGYTELKGDKDVFLDLTIFETPALYTFPQLCLAFGKQSPGACVPQQHTFDPIDSYPPGGYDDSYDEEADVSKRSVASVKRDETSANDKRDPYYLDCDTKQEFSIRAQNYQKPSVLKKKSYGVPIMKPGMSCTEDESETCTAKQWTIEPLPEDAPDKDRAVVTKYWASEHIYEGNWIRDFIAEVIKSYPELPDDADVEDDRKICKGAVDTFGRALTAKIDTPTPNDAANYSEALMQNIATTWTSRELMALVPQIQNSMKFDMFQGHHLIGNFEKKTLNQKVCSLARAVTVCQYMNHKDIRDRMVKTIGRIEEVLKKLDDDKEVYKPSNIKFVDAHQKWFKDVYQKGFENARTRLASYVASISATDLGKLDPDTKKAVEGAASNCEVVWPLT</sequence>
<dbReference type="InterPro" id="IPR055647">
    <property type="entry name" value="DUF7223"/>
</dbReference>
<accession>A0A2J5HV54</accession>
<dbReference type="Pfam" id="PF22974">
    <property type="entry name" value="DUF7029"/>
    <property type="match status" value="1"/>
</dbReference>
<keyword evidence="2" id="KW-0732">Signal</keyword>
<gene>
    <name evidence="5" type="ORF">BDW42DRAFT_169548</name>
</gene>
<feature type="signal peptide" evidence="2">
    <location>
        <begin position="1"/>
        <end position="19"/>
    </location>
</feature>
<proteinExistence type="predicted"/>
<keyword evidence="6" id="KW-1185">Reference proteome</keyword>
<dbReference type="AlphaFoldDB" id="A0A2J5HV54"/>
<feature type="compositionally biased region" description="Basic and acidic residues" evidence="1">
    <location>
        <begin position="531"/>
        <end position="540"/>
    </location>
</feature>
<dbReference type="Proteomes" id="UP000235023">
    <property type="component" value="Unassembled WGS sequence"/>
</dbReference>
<evidence type="ECO:0000259" key="4">
    <source>
        <dbReference type="Pfam" id="PF23865"/>
    </source>
</evidence>
<dbReference type="EMBL" id="KZ559540">
    <property type="protein sequence ID" value="PLN81083.1"/>
    <property type="molecule type" value="Genomic_DNA"/>
</dbReference>
<evidence type="ECO:0000259" key="3">
    <source>
        <dbReference type="Pfam" id="PF22974"/>
    </source>
</evidence>
<evidence type="ECO:0000256" key="2">
    <source>
        <dbReference type="SAM" id="SignalP"/>
    </source>
</evidence>
<feature type="domain" description="DUF7029" evidence="3">
    <location>
        <begin position="79"/>
        <end position="181"/>
    </location>
</feature>
<feature type="chain" id="PRO_5014473531" evidence="2">
    <location>
        <begin position="20"/>
        <end position="843"/>
    </location>
</feature>
<organism evidence="5 6">
    <name type="scientific">Aspergillus taichungensis</name>
    <dbReference type="NCBI Taxonomy" id="482145"/>
    <lineage>
        <taxon>Eukaryota</taxon>
        <taxon>Fungi</taxon>
        <taxon>Dikarya</taxon>
        <taxon>Ascomycota</taxon>
        <taxon>Pezizomycotina</taxon>
        <taxon>Eurotiomycetes</taxon>
        <taxon>Eurotiomycetidae</taxon>
        <taxon>Eurotiales</taxon>
        <taxon>Aspergillaceae</taxon>
        <taxon>Aspergillus</taxon>
        <taxon>Aspergillus subgen. Circumdati</taxon>
    </lineage>
</organism>
<dbReference type="OrthoDB" id="160645at2759"/>